<dbReference type="GO" id="GO:0003824">
    <property type="term" value="F:catalytic activity"/>
    <property type="evidence" value="ECO:0007669"/>
    <property type="project" value="InterPro"/>
</dbReference>
<gene>
    <name evidence="4" type="ORF">HJG44_01415</name>
</gene>
<sequence length="411" mass="42412">MLSLVDLLARIGSGALTPESAFRLTLEAIAMREGEIGAFAHLDRDARPSGRGPLNGIAVGVKDIIDTAGMPTEMGSPIYAGWRPKADAPVVSALKRAGATVIGKTTTTAFASVDPTRTRNPHGLSHTPGGSSAGSAAAVGAGMVPLAVGTQTGGSVIRPAAYCGAAAIKPSFRLLPTVGVKCFAWTLDTVGLFAAGTADLALALELVSGRPMPLDPPARPRIGVVTQDFAGEPEPAAAAALERAALLLSRSGAEIWDVKPPSSFAAAWAAHGTIQDFEAKHALAWEYDHHRAEIAPLLGEALDKAQAIPAAAYDDARRLANRARRDARELFAELDAVVTYAAPGPAPEGYGSTGDSRYNRLWTLLGTPCVNVPGLVREGGLPVGVQVIAPFARDGVALALAHLLERAQAAS</sequence>
<evidence type="ECO:0000259" key="3">
    <source>
        <dbReference type="Pfam" id="PF01425"/>
    </source>
</evidence>
<comment type="caution">
    <text evidence="4">The sequence shown here is derived from an EMBL/GenBank/DDBJ whole genome shotgun (WGS) entry which is preliminary data.</text>
</comment>
<dbReference type="InterPro" id="IPR036928">
    <property type="entry name" value="AS_sf"/>
</dbReference>
<accession>A0A849I3W2</accession>
<organism evidence="4 5">
    <name type="scientific">Enterovirga aerilata</name>
    <dbReference type="NCBI Taxonomy" id="2730920"/>
    <lineage>
        <taxon>Bacteria</taxon>
        <taxon>Pseudomonadati</taxon>
        <taxon>Pseudomonadota</taxon>
        <taxon>Alphaproteobacteria</taxon>
        <taxon>Hyphomicrobiales</taxon>
        <taxon>Methylobacteriaceae</taxon>
        <taxon>Enterovirga</taxon>
    </lineage>
</organism>
<feature type="region of interest" description="Disordered" evidence="2">
    <location>
        <begin position="112"/>
        <end position="132"/>
    </location>
</feature>
<comment type="similarity">
    <text evidence="1">Belongs to the amidase family.</text>
</comment>
<reference evidence="4 5" key="1">
    <citation type="submission" date="2020-04" db="EMBL/GenBank/DDBJ databases">
        <title>Enterovirga sp. isolate from soil.</title>
        <authorList>
            <person name="Chea S."/>
            <person name="Kim D.-U."/>
        </authorList>
    </citation>
    <scope>NUCLEOTIDE SEQUENCE [LARGE SCALE GENOMIC DNA]</scope>
    <source>
        <strain evidence="4 5">DB1703</strain>
    </source>
</reference>
<dbReference type="Pfam" id="PF01425">
    <property type="entry name" value="Amidase"/>
    <property type="match status" value="1"/>
</dbReference>
<keyword evidence="5" id="KW-1185">Reference proteome</keyword>
<proteinExistence type="inferred from homology"/>
<dbReference type="SUPFAM" id="SSF75304">
    <property type="entry name" value="Amidase signature (AS) enzymes"/>
    <property type="match status" value="1"/>
</dbReference>
<evidence type="ECO:0000256" key="1">
    <source>
        <dbReference type="ARBA" id="ARBA00009199"/>
    </source>
</evidence>
<dbReference type="Gene3D" id="3.90.1300.10">
    <property type="entry name" value="Amidase signature (AS) domain"/>
    <property type="match status" value="1"/>
</dbReference>
<dbReference type="PANTHER" id="PTHR11895:SF151">
    <property type="entry name" value="GLUTAMYL-TRNA(GLN) AMIDOTRANSFERASE SUBUNIT A"/>
    <property type="match status" value="1"/>
</dbReference>
<protein>
    <submittedName>
        <fullName evidence="4">Amidase</fullName>
    </submittedName>
</protein>
<dbReference type="AlphaFoldDB" id="A0A849I3W2"/>
<evidence type="ECO:0000313" key="4">
    <source>
        <dbReference type="EMBL" id="NNM71055.1"/>
    </source>
</evidence>
<dbReference type="InterPro" id="IPR023631">
    <property type="entry name" value="Amidase_dom"/>
</dbReference>
<dbReference type="PANTHER" id="PTHR11895">
    <property type="entry name" value="TRANSAMIDASE"/>
    <property type="match status" value="1"/>
</dbReference>
<dbReference type="InterPro" id="IPR000120">
    <property type="entry name" value="Amidase"/>
</dbReference>
<name>A0A849I3W2_9HYPH</name>
<dbReference type="RefSeq" id="WP_171216561.1">
    <property type="nucleotide sequence ID" value="NZ_JABEPP010000001.1"/>
</dbReference>
<feature type="domain" description="Amidase" evidence="3">
    <location>
        <begin position="41"/>
        <end position="395"/>
    </location>
</feature>
<evidence type="ECO:0000256" key="2">
    <source>
        <dbReference type="SAM" id="MobiDB-lite"/>
    </source>
</evidence>
<dbReference type="EMBL" id="JABEPP010000001">
    <property type="protein sequence ID" value="NNM71055.1"/>
    <property type="molecule type" value="Genomic_DNA"/>
</dbReference>
<dbReference type="Proteomes" id="UP000564885">
    <property type="component" value="Unassembled WGS sequence"/>
</dbReference>
<evidence type="ECO:0000313" key="5">
    <source>
        <dbReference type="Proteomes" id="UP000564885"/>
    </source>
</evidence>